<feature type="signal peptide" evidence="7">
    <location>
        <begin position="1"/>
        <end position="27"/>
    </location>
</feature>
<dbReference type="EMBL" id="JAROAV010000019">
    <property type="protein sequence ID" value="MDF8263656.1"/>
    <property type="molecule type" value="Genomic_DNA"/>
</dbReference>
<evidence type="ECO:0000313" key="9">
    <source>
        <dbReference type="EMBL" id="MDF8263656.1"/>
    </source>
</evidence>
<evidence type="ECO:0000259" key="8">
    <source>
        <dbReference type="Pfam" id="PF04234"/>
    </source>
</evidence>
<keyword evidence="6" id="KW-1133">Transmembrane helix</keyword>
<gene>
    <name evidence="9" type="ORF">P4R38_05295</name>
</gene>
<dbReference type="Pfam" id="PF04234">
    <property type="entry name" value="CopC"/>
    <property type="match status" value="1"/>
</dbReference>
<comment type="caution">
    <text evidence="9">The sequence shown here is derived from an EMBL/GenBank/DDBJ whole genome shotgun (WGS) entry which is preliminary data.</text>
</comment>
<dbReference type="InterPro" id="IPR014755">
    <property type="entry name" value="Cu-Rt/internalin_Ig-like"/>
</dbReference>
<feature type="transmembrane region" description="Helical" evidence="6">
    <location>
        <begin position="182"/>
        <end position="203"/>
    </location>
</feature>
<accession>A0ABT6C3X5</accession>
<dbReference type="PANTHER" id="PTHR34820">
    <property type="entry name" value="INNER MEMBRANE PROTEIN YEBZ"/>
    <property type="match status" value="1"/>
</dbReference>
<feature type="chain" id="PRO_5046744186" evidence="7">
    <location>
        <begin position="28"/>
        <end position="216"/>
    </location>
</feature>
<dbReference type="SUPFAM" id="SSF81296">
    <property type="entry name" value="E set domains"/>
    <property type="match status" value="1"/>
</dbReference>
<evidence type="ECO:0000256" key="6">
    <source>
        <dbReference type="SAM" id="Phobius"/>
    </source>
</evidence>
<evidence type="ECO:0000256" key="7">
    <source>
        <dbReference type="SAM" id="SignalP"/>
    </source>
</evidence>
<organism evidence="9 10">
    <name type="scientific">Luteipulveratus flavus</name>
    <dbReference type="NCBI Taxonomy" id="3031728"/>
    <lineage>
        <taxon>Bacteria</taxon>
        <taxon>Bacillati</taxon>
        <taxon>Actinomycetota</taxon>
        <taxon>Actinomycetes</taxon>
        <taxon>Micrococcales</taxon>
        <taxon>Dermacoccaceae</taxon>
        <taxon>Luteipulveratus</taxon>
    </lineage>
</organism>
<keyword evidence="2" id="KW-0479">Metal-binding</keyword>
<feature type="domain" description="CopC" evidence="8">
    <location>
        <begin position="28"/>
        <end position="119"/>
    </location>
</feature>
<dbReference type="InterPro" id="IPR032694">
    <property type="entry name" value="CopC/D"/>
</dbReference>
<reference evidence="9 10" key="1">
    <citation type="submission" date="2023-03" db="EMBL/GenBank/DDBJ databases">
        <title>YIM 133296 draft genome.</title>
        <authorList>
            <person name="Xiong L."/>
        </authorList>
    </citation>
    <scope>NUCLEOTIDE SEQUENCE [LARGE SCALE GENOMIC DNA]</scope>
    <source>
        <strain evidence="9 10">YIM 133296</strain>
    </source>
</reference>
<dbReference type="PANTHER" id="PTHR34820:SF4">
    <property type="entry name" value="INNER MEMBRANE PROTEIN YEBZ"/>
    <property type="match status" value="1"/>
</dbReference>
<keyword evidence="3 7" id="KW-0732">Signal</keyword>
<evidence type="ECO:0000256" key="4">
    <source>
        <dbReference type="ARBA" id="ARBA00023008"/>
    </source>
</evidence>
<keyword evidence="10" id="KW-1185">Reference proteome</keyword>
<dbReference type="RefSeq" id="WP_277191325.1">
    <property type="nucleotide sequence ID" value="NZ_JAROAV010000019.1"/>
</dbReference>
<dbReference type="InterPro" id="IPR014756">
    <property type="entry name" value="Ig_E-set"/>
</dbReference>
<dbReference type="Proteomes" id="UP001528912">
    <property type="component" value="Unassembled WGS sequence"/>
</dbReference>
<evidence type="ECO:0000313" key="10">
    <source>
        <dbReference type="Proteomes" id="UP001528912"/>
    </source>
</evidence>
<evidence type="ECO:0000256" key="2">
    <source>
        <dbReference type="ARBA" id="ARBA00022723"/>
    </source>
</evidence>
<name>A0ABT6C3X5_9MICO</name>
<evidence type="ECO:0000256" key="5">
    <source>
        <dbReference type="SAM" id="MobiDB-lite"/>
    </source>
</evidence>
<proteinExistence type="predicted"/>
<feature type="compositionally biased region" description="Low complexity" evidence="5">
    <location>
        <begin position="122"/>
        <end position="178"/>
    </location>
</feature>
<protein>
    <submittedName>
        <fullName evidence="9">Copper resistance protein CopC</fullName>
    </submittedName>
</protein>
<dbReference type="InterPro" id="IPR007348">
    <property type="entry name" value="CopC_dom"/>
</dbReference>
<keyword evidence="4" id="KW-0186">Copper</keyword>
<dbReference type="Gene3D" id="2.60.40.1220">
    <property type="match status" value="1"/>
</dbReference>
<evidence type="ECO:0000256" key="3">
    <source>
        <dbReference type="ARBA" id="ARBA00022729"/>
    </source>
</evidence>
<keyword evidence="6" id="KW-0812">Transmembrane</keyword>
<feature type="region of interest" description="Disordered" evidence="5">
    <location>
        <begin position="122"/>
        <end position="181"/>
    </location>
</feature>
<sequence length="216" mass="20893">MRARILATLTVLVAALGLGLGVPAASAHDVLVSTSPKDGSTVATAPIQVRLTFNNPAIATGSAVQVTGPTGRVDEGRPVFTDSDVTQALRPGAPAGSYTVRWRVTSVDGHPISGSFRFTATAAAPGTSSSSSSAPSTGSTTSPGASAGSASATPGAVPATPGAGSAAPGAGSADSQDSGGTGAWPLVVAAVVLAALVTAAVAVSRRRRPAGHDEDD</sequence>
<comment type="subcellular location">
    <subcellularLocation>
        <location evidence="1">Cell envelope</location>
    </subcellularLocation>
</comment>
<evidence type="ECO:0000256" key="1">
    <source>
        <dbReference type="ARBA" id="ARBA00004196"/>
    </source>
</evidence>
<keyword evidence="6" id="KW-0472">Membrane</keyword>